<dbReference type="Proteomes" id="UP000193920">
    <property type="component" value="Unassembled WGS sequence"/>
</dbReference>
<evidence type="ECO:0000256" key="1">
    <source>
        <dbReference type="SAM" id="MobiDB-lite"/>
    </source>
</evidence>
<evidence type="ECO:0000313" key="3">
    <source>
        <dbReference type="Proteomes" id="UP000193920"/>
    </source>
</evidence>
<reference evidence="2 3" key="1">
    <citation type="submission" date="2016-08" db="EMBL/GenBank/DDBJ databases">
        <title>A Parts List for Fungal Cellulosomes Revealed by Comparative Genomics.</title>
        <authorList>
            <consortium name="DOE Joint Genome Institute"/>
            <person name="Haitjema C.H."/>
            <person name="Gilmore S.P."/>
            <person name="Henske J.K."/>
            <person name="Solomon K.V."/>
            <person name="De Groot R."/>
            <person name="Kuo A."/>
            <person name="Mondo S.J."/>
            <person name="Salamov A.A."/>
            <person name="Labutti K."/>
            <person name="Zhao Z."/>
            <person name="Chiniquy J."/>
            <person name="Barry K."/>
            <person name="Brewer H.M."/>
            <person name="Purvine S.O."/>
            <person name="Wright A.T."/>
            <person name="Boxma B."/>
            <person name="Van Alen T."/>
            <person name="Hackstein J.H."/>
            <person name="Baker S.E."/>
            <person name="Grigoriev I.V."/>
            <person name="O'Malley M.A."/>
        </authorList>
    </citation>
    <scope>NUCLEOTIDE SEQUENCE [LARGE SCALE GENOMIC DNA]</scope>
    <source>
        <strain evidence="2 3">G1</strain>
    </source>
</reference>
<comment type="caution">
    <text evidence="2">The sequence shown here is derived from an EMBL/GenBank/DDBJ whole genome shotgun (WGS) entry which is preliminary data.</text>
</comment>
<proteinExistence type="predicted"/>
<sequence length="267" mass="31663">MDNRVSNEPVIVFKNINDFELACRYIRNNETKDAFILMKEIYSECIDQFKINPFIFTYYSYYLIYMEEKKIKINDQEIEADYENSEILDSESEQNNVNQETLDSESEQNKENLDKIEEELNNDDYEYLLRKAISSKLNPWGKYFVKFLIFNLREKQHENIDYYESSDSKNFNFDKLFKNLSYLKHETFNIYQEIIEKYPDEKGAYQLYGLFLKDVIESYLELNSPNKITKGNSENKLLGSTASLGISKSVKSSTVGDNESKRKKLLK</sequence>
<gene>
    <name evidence="2" type="ORF">LY90DRAFT_677100</name>
</gene>
<name>A0A1Y2AAL5_9FUNG</name>
<dbReference type="EMBL" id="MCOG01000313">
    <property type="protein sequence ID" value="ORY19337.1"/>
    <property type="molecule type" value="Genomic_DNA"/>
</dbReference>
<evidence type="ECO:0000313" key="2">
    <source>
        <dbReference type="EMBL" id="ORY19337.1"/>
    </source>
</evidence>
<protein>
    <submittedName>
        <fullName evidence="2">Uncharacterized protein</fullName>
    </submittedName>
</protein>
<dbReference type="OrthoDB" id="10266288at2759"/>
<accession>A0A1Y2AAL5</accession>
<organism evidence="2 3">
    <name type="scientific">Neocallimastix californiae</name>
    <dbReference type="NCBI Taxonomy" id="1754190"/>
    <lineage>
        <taxon>Eukaryota</taxon>
        <taxon>Fungi</taxon>
        <taxon>Fungi incertae sedis</taxon>
        <taxon>Chytridiomycota</taxon>
        <taxon>Chytridiomycota incertae sedis</taxon>
        <taxon>Neocallimastigomycetes</taxon>
        <taxon>Neocallimastigales</taxon>
        <taxon>Neocallimastigaceae</taxon>
        <taxon>Neocallimastix</taxon>
    </lineage>
</organism>
<feature type="region of interest" description="Disordered" evidence="1">
    <location>
        <begin position="86"/>
        <end position="110"/>
    </location>
</feature>
<dbReference type="STRING" id="1754190.A0A1Y2AAL5"/>
<dbReference type="AlphaFoldDB" id="A0A1Y2AAL5"/>
<keyword evidence="3" id="KW-1185">Reference proteome</keyword>